<sequence length="128" mass="15096">MSLRYFAPEYAEYGIASVKTDVFRFGVLLFQLISGRKVFFYDDGQQWIHILQWAEPLVETLAFHELIDHRIQDTYDTYGLYHLAKTAYLCVRTNPEQRPSMGEVVRLIDSKNEHIRDLSQQLVPHFTK</sequence>
<keyword evidence="3" id="KW-1185">Reference proteome</keyword>
<dbReference type="InterPro" id="IPR011009">
    <property type="entry name" value="Kinase-like_dom_sf"/>
</dbReference>
<protein>
    <recommendedName>
        <fullName evidence="1">Protein kinase domain-containing protein</fullName>
    </recommendedName>
</protein>
<organism evidence="2 3">
    <name type="scientific">Digitaria exilis</name>
    <dbReference type="NCBI Taxonomy" id="1010633"/>
    <lineage>
        <taxon>Eukaryota</taxon>
        <taxon>Viridiplantae</taxon>
        <taxon>Streptophyta</taxon>
        <taxon>Embryophyta</taxon>
        <taxon>Tracheophyta</taxon>
        <taxon>Spermatophyta</taxon>
        <taxon>Magnoliopsida</taxon>
        <taxon>Liliopsida</taxon>
        <taxon>Poales</taxon>
        <taxon>Poaceae</taxon>
        <taxon>PACMAD clade</taxon>
        <taxon>Panicoideae</taxon>
        <taxon>Panicodae</taxon>
        <taxon>Paniceae</taxon>
        <taxon>Anthephorinae</taxon>
        <taxon>Digitaria</taxon>
    </lineage>
</organism>
<comment type="caution">
    <text evidence="2">The sequence shown here is derived from an EMBL/GenBank/DDBJ whole genome shotgun (WGS) entry which is preliminary data.</text>
</comment>
<feature type="domain" description="Protein kinase" evidence="1">
    <location>
        <begin position="1"/>
        <end position="115"/>
    </location>
</feature>
<dbReference type="PANTHER" id="PTHR47987">
    <property type="entry name" value="OS08G0249100 PROTEIN"/>
    <property type="match status" value="1"/>
</dbReference>
<dbReference type="PROSITE" id="PS50011">
    <property type="entry name" value="PROTEIN_KINASE_DOM"/>
    <property type="match status" value="1"/>
</dbReference>
<dbReference type="InterPro" id="IPR001245">
    <property type="entry name" value="Ser-Thr/Tyr_kinase_cat_dom"/>
</dbReference>
<reference evidence="2" key="1">
    <citation type="submission" date="2020-07" db="EMBL/GenBank/DDBJ databases">
        <title>Genome sequence and genetic diversity analysis of an under-domesticated orphan crop, white fonio (Digitaria exilis).</title>
        <authorList>
            <person name="Bennetzen J.L."/>
            <person name="Chen S."/>
            <person name="Ma X."/>
            <person name="Wang X."/>
            <person name="Yssel A.E.J."/>
            <person name="Chaluvadi S.R."/>
            <person name="Johnson M."/>
            <person name="Gangashetty P."/>
            <person name="Hamidou F."/>
            <person name="Sanogo M.D."/>
            <person name="Zwaenepoel A."/>
            <person name="Wallace J."/>
            <person name="Van De Peer Y."/>
            <person name="Van Deynze A."/>
        </authorList>
    </citation>
    <scope>NUCLEOTIDE SEQUENCE</scope>
    <source>
        <tissue evidence="2">Leaves</tissue>
    </source>
</reference>
<evidence type="ECO:0000259" key="1">
    <source>
        <dbReference type="PROSITE" id="PS50011"/>
    </source>
</evidence>
<evidence type="ECO:0000313" key="2">
    <source>
        <dbReference type="EMBL" id="KAF8642702.1"/>
    </source>
</evidence>
<dbReference type="Proteomes" id="UP000636709">
    <property type="component" value="Unassembled WGS sequence"/>
</dbReference>
<dbReference type="InterPro" id="IPR046958">
    <property type="entry name" value="RBK1/2/STUNTED"/>
</dbReference>
<name>A0A834ZW33_9POAL</name>
<dbReference type="GO" id="GO:0005524">
    <property type="term" value="F:ATP binding"/>
    <property type="evidence" value="ECO:0007669"/>
    <property type="project" value="InterPro"/>
</dbReference>
<dbReference type="InterPro" id="IPR000719">
    <property type="entry name" value="Prot_kinase_dom"/>
</dbReference>
<dbReference type="AlphaFoldDB" id="A0A834ZW33"/>
<dbReference type="GO" id="GO:0004672">
    <property type="term" value="F:protein kinase activity"/>
    <property type="evidence" value="ECO:0007669"/>
    <property type="project" value="InterPro"/>
</dbReference>
<proteinExistence type="predicted"/>
<dbReference type="EMBL" id="JACEFO010003286">
    <property type="protein sequence ID" value="KAF8642702.1"/>
    <property type="molecule type" value="Genomic_DNA"/>
</dbReference>
<evidence type="ECO:0000313" key="3">
    <source>
        <dbReference type="Proteomes" id="UP000636709"/>
    </source>
</evidence>
<dbReference type="SUPFAM" id="SSF56112">
    <property type="entry name" value="Protein kinase-like (PK-like)"/>
    <property type="match status" value="1"/>
</dbReference>
<dbReference type="OrthoDB" id="1730470at2759"/>
<dbReference type="PANTHER" id="PTHR47987:SF20">
    <property type="entry name" value="OS04G0654600 PROTEIN"/>
    <property type="match status" value="1"/>
</dbReference>
<dbReference type="Pfam" id="PF07714">
    <property type="entry name" value="PK_Tyr_Ser-Thr"/>
    <property type="match status" value="1"/>
</dbReference>
<accession>A0A834ZW33</accession>
<dbReference type="Gene3D" id="1.10.510.10">
    <property type="entry name" value="Transferase(Phosphotransferase) domain 1"/>
    <property type="match status" value="1"/>
</dbReference>
<gene>
    <name evidence="2" type="ORF">HU200_067077</name>
</gene>